<evidence type="ECO:0000313" key="2">
    <source>
        <dbReference type="EMBL" id="MFC3549425.1"/>
    </source>
</evidence>
<comment type="caution">
    <text evidence="2">The sequence shown here is derived from an EMBL/GenBank/DDBJ whole genome shotgun (WGS) entry which is preliminary data.</text>
</comment>
<dbReference type="EMBL" id="JBHRXK010000001">
    <property type="protein sequence ID" value="MFC3549425.1"/>
    <property type="molecule type" value="Genomic_DNA"/>
</dbReference>
<name>A0ABV7RNB1_9GAMM</name>
<keyword evidence="3" id="KW-1185">Reference proteome</keyword>
<feature type="compositionally biased region" description="Basic and acidic residues" evidence="1">
    <location>
        <begin position="1"/>
        <end position="11"/>
    </location>
</feature>
<protein>
    <submittedName>
        <fullName evidence="2">Uncharacterized protein</fullName>
    </submittedName>
</protein>
<dbReference type="Proteomes" id="UP001595740">
    <property type="component" value="Unassembled WGS sequence"/>
</dbReference>
<evidence type="ECO:0000256" key="1">
    <source>
        <dbReference type="SAM" id="MobiDB-lite"/>
    </source>
</evidence>
<reference evidence="3" key="1">
    <citation type="journal article" date="2019" name="Int. J. Syst. Evol. Microbiol.">
        <title>The Global Catalogue of Microorganisms (GCM) 10K type strain sequencing project: providing services to taxonomists for standard genome sequencing and annotation.</title>
        <authorList>
            <consortium name="The Broad Institute Genomics Platform"/>
            <consortium name="The Broad Institute Genome Sequencing Center for Infectious Disease"/>
            <person name="Wu L."/>
            <person name="Ma J."/>
        </authorList>
    </citation>
    <scope>NUCLEOTIDE SEQUENCE [LARGE SCALE GENOMIC DNA]</scope>
    <source>
        <strain evidence="3">KCTC 42875</strain>
    </source>
</reference>
<feature type="compositionally biased region" description="Basic residues" evidence="1">
    <location>
        <begin position="16"/>
        <end position="27"/>
    </location>
</feature>
<organism evidence="2 3">
    <name type="scientific">Lysobacter cavernae</name>
    <dbReference type="NCBI Taxonomy" id="1685901"/>
    <lineage>
        <taxon>Bacteria</taxon>
        <taxon>Pseudomonadati</taxon>
        <taxon>Pseudomonadota</taxon>
        <taxon>Gammaproteobacteria</taxon>
        <taxon>Lysobacterales</taxon>
        <taxon>Lysobacteraceae</taxon>
        <taxon>Lysobacter</taxon>
    </lineage>
</organism>
<gene>
    <name evidence="2" type="ORF">ACFOLC_00175</name>
</gene>
<dbReference type="RefSeq" id="WP_386756656.1">
    <property type="nucleotide sequence ID" value="NZ_JBHRXK010000001.1"/>
</dbReference>
<feature type="region of interest" description="Disordered" evidence="1">
    <location>
        <begin position="1"/>
        <end position="30"/>
    </location>
</feature>
<accession>A0ABV7RNB1</accession>
<proteinExistence type="predicted"/>
<sequence>MTQRQISHDEPLPACRRGHAARHIHDARRHDAGGGHLVECACSQTRKHAELDGALAEWKRMHQIRTPRPRPPANVVQLGLRLGIGARR</sequence>
<evidence type="ECO:0000313" key="3">
    <source>
        <dbReference type="Proteomes" id="UP001595740"/>
    </source>
</evidence>